<dbReference type="Proteomes" id="UP001220022">
    <property type="component" value="Unassembled WGS sequence"/>
</dbReference>
<evidence type="ECO:0000313" key="2">
    <source>
        <dbReference type="Proteomes" id="UP001220022"/>
    </source>
</evidence>
<protein>
    <submittedName>
        <fullName evidence="1">DUF6238 family protein</fullName>
    </submittedName>
</protein>
<name>A0ABT5YRX6_9ACTN</name>
<dbReference type="InterPro" id="IPR046205">
    <property type="entry name" value="DUF6238"/>
</dbReference>
<evidence type="ECO:0000313" key="1">
    <source>
        <dbReference type="EMBL" id="MDF2254333.1"/>
    </source>
</evidence>
<gene>
    <name evidence="1" type="ORF">P2L57_00915</name>
</gene>
<dbReference type="RefSeq" id="WP_275806544.1">
    <property type="nucleotide sequence ID" value="NZ_BAAANM010000005.1"/>
</dbReference>
<accession>A0ABT5YRX6</accession>
<dbReference type="EMBL" id="JARHTQ010000001">
    <property type="protein sequence ID" value="MDF2254333.1"/>
    <property type="molecule type" value="Genomic_DNA"/>
</dbReference>
<keyword evidence="2" id="KW-1185">Reference proteome</keyword>
<sequence length="150" mass="16503">MSRTPTPDAQDFVPYATAAIDFHRALNVPGGALVASRTELESLHAHLIALHGLLDAHVSRTTPLMQTEGDHLKAARTRIWQAADHLHAAYHAAPRPDTGEVPTREAYSARLPEGAPELTICQRHQRAARTVRRQSTPAELYAPFTGLIRH</sequence>
<proteinExistence type="predicted"/>
<organism evidence="1 2">
    <name type="scientific">Streptantibioticus ferralitis</name>
    <dbReference type="NCBI Taxonomy" id="236510"/>
    <lineage>
        <taxon>Bacteria</taxon>
        <taxon>Bacillati</taxon>
        <taxon>Actinomycetota</taxon>
        <taxon>Actinomycetes</taxon>
        <taxon>Kitasatosporales</taxon>
        <taxon>Streptomycetaceae</taxon>
        <taxon>Streptantibioticus</taxon>
    </lineage>
</organism>
<reference evidence="1 2" key="1">
    <citation type="submission" date="2023-03" db="EMBL/GenBank/DDBJ databases">
        <title>Draft genome sequence of type strain Streptomyces ferralitis JCM 14344.</title>
        <authorList>
            <person name="Klaysubun C."/>
            <person name="Duangmal K."/>
        </authorList>
    </citation>
    <scope>NUCLEOTIDE SEQUENCE [LARGE SCALE GENOMIC DNA]</scope>
    <source>
        <strain evidence="1 2">JCM 14344</strain>
    </source>
</reference>
<comment type="caution">
    <text evidence="1">The sequence shown here is derived from an EMBL/GenBank/DDBJ whole genome shotgun (WGS) entry which is preliminary data.</text>
</comment>
<dbReference type="Pfam" id="PF19751">
    <property type="entry name" value="DUF6238"/>
    <property type="match status" value="1"/>
</dbReference>